<dbReference type="GO" id="GO:0006979">
    <property type="term" value="P:response to oxidative stress"/>
    <property type="evidence" value="ECO:0007669"/>
    <property type="project" value="InterPro"/>
</dbReference>
<accession>A0A4C1WAY3</accession>
<dbReference type="PANTHER" id="PTHR11475:SF86">
    <property type="entry name" value="PEROXIDASE"/>
    <property type="match status" value="1"/>
</dbReference>
<keyword evidence="1 3" id="KW-0575">Peroxidase</keyword>
<organism evidence="3 4">
    <name type="scientific">Eumeta variegata</name>
    <name type="common">Bagworm moth</name>
    <name type="synonym">Eumeta japonica</name>
    <dbReference type="NCBI Taxonomy" id="151549"/>
    <lineage>
        <taxon>Eukaryota</taxon>
        <taxon>Metazoa</taxon>
        <taxon>Ecdysozoa</taxon>
        <taxon>Arthropoda</taxon>
        <taxon>Hexapoda</taxon>
        <taxon>Insecta</taxon>
        <taxon>Pterygota</taxon>
        <taxon>Neoptera</taxon>
        <taxon>Endopterygota</taxon>
        <taxon>Lepidoptera</taxon>
        <taxon>Glossata</taxon>
        <taxon>Ditrysia</taxon>
        <taxon>Tineoidea</taxon>
        <taxon>Psychidae</taxon>
        <taxon>Oiketicinae</taxon>
        <taxon>Eumeta</taxon>
    </lineage>
</organism>
<gene>
    <name evidence="3" type="primary">Pxd</name>
    <name evidence="3" type="ORF">EVAR_40048_1</name>
</gene>
<evidence type="ECO:0000256" key="1">
    <source>
        <dbReference type="ARBA" id="ARBA00022559"/>
    </source>
</evidence>
<dbReference type="InterPro" id="IPR019791">
    <property type="entry name" value="Haem_peroxidase_animal"/>
</dbReference>
<name>A0A4C1WAY3_EUMVA</name>
<evidence type="ECO:0000313" key="3">
    <source>
        <dbReference type="EMBL" id="GBP47652.1"/>
    </source>
</evidence>
<dbReference type="STRING" id="151549.A0A4C1WAY3"/>
<dbReference type="PANTHER" id="PTHR11475">
    <property type="entry name" value="OXIDASE/PEROXIDASE"/>
    <property type="match status" value="1"/>
</dbReference>
<keyword evidence="2" id="KW-0349">Heme</keyword>
<keyword evidence="4" id="KW-1185">Reference proteome</keyword>
<dbReference type="InterPro" id="IPR010255">
    <property type="entry name" value="Haem_peroxidase_sf"/>
</dbReference>
<dbReference type="GO" id="GO:0046872">
    <property type="term" value="F:metal ion binding"/>
    <property type="evidence" value="ECO:0007669"/>
    <property type="project" value="UniProtKB-KW"/>
</dbReference>
<dbReference type="OrthoDB" id="823504at2759"/>
<reference evidence="3 4" key="1">
    <citation type="journal article" date="2019" name="Commun. Biol.">
        <title>The bagworm genome reveals a unique fibroin gene that provides high tensile strength.</title>
        <authorList>
            <person name="Kono N."/>
            <person name="Nakamura H."/>
            <person name="Ohtoshi R."/>
            <person name="Tomita M."/>
            <person name="Numata K."/>
            <person name="Arakawa K."/>
        </authorList>
    </citation>
    <scope>NUCLEOTIDE SEQUENCE [LARGE SCALE GENOMIC DNA]</scope>
</reference>
<dbReference type="AlphaFoldDB" id="A0A4C1WAY3"/>
<feature type="binding site" description="axial binding residue" evidence="2">
    <location>
        <position position="407"/>
    </location>
    <ligand>
        <name>heme b</name>
        <dbReference type="ChEBI" id="CHEBI:60344"/>
    </ligand>
    <ligandPart>
        <name>Fe</name>
        <dbReference type="ChEBI" id="CHEBI:18248"/>
    </ligandPart>
</feature>
<dbReference type="Gene3D" id="1.10.640.10">
    <property type="entry name" value="Haem peroxidase domain superfamily, animal type"/>
    <property type="match status" value="1"/>
</dbReference>
<evidence type="ECO:0000256" key="2">
    <source>
        <dbReference type="PIRSR" id="PIRSR619791-2"/>
    </source>
</evidence>
<keyword evidence="2" id="KW-0408">Iron</keyword>
<dbReference type="SUPFAM" id="SSF48113">
    <property type="entry name" value="Heme-dependent peroxidases"/>
    <property type="match status" value="2"/>
</dbReference>
<dbReference type="Proteomes" id="UP000299102">
    <property type="component" value="Unassembled WGS sequence"/>
</dbReference>
<evidence type="ECO:0000313" key="4">
    <source>
        <dbReference type="Proteomes" id="UP000299102"/>
    </source>
</evidence>
<sequence length="415" mass="46045">MHTRLGPIGPSHVRALNICHNGKHLLATSSSGKPLPNARLISRELFPPKEINDPEYTLLTMQFGQFITHDMSLTADVLQIENAREVTASIVSFHAMTGNPATPILFIIPLPLQQISFSYSRSSDIPVTSLRLRLSMGGDDCLLSSSSKARVSLESAIKAKLILISVNVQPVKCCTGGKLGPDATNTERCAPIEIPPHDPDFGPAHVECLDMKRTGTTRDRGCSGPDEVAKPLSAVTAWMDLSVVYGSSDKQAKAVREFEGGRLRTTTREGQEWPPQQENVTQSCSGAKSKNEPCYVCGDVRCNQNPQLTSLHIVMLREHNRIAKHLEKINSHWGDEKLFQEARRINIAQYQHFVYSEYLPKIIGKDYMIKEKMLFPDAERCVDDYDCSVDPAVYDEHANGGSFRNFHSAIVGFLQ</sequence>
<dbReference type="InterPro" id="IPR037120">
    <property type="entry name" value="Haem_peroxidase_sf_animal"/>
</dbReference>
<keyword evidence="2" id="KW-0479">Metal-binding</keyword>
<keyword evidence="1 3" id="KW-0560">Oxidoreductase</keyword>
<dbReference type="Pfam" id="PF03098">
    <property type="entry name" value="An_peroxidase"/>
    <property type="match status" value="2"/>
</dbReference>
<protein>
    <submittedName>
        <fullName evidence="3">Peroxidase</fullName>
    </submittedName>
</protein>
<comment type="caution">
    <text evidence="3">The sequence shown here is derived from an EMBL/GenBank/DDBJ whole genome shotgun (WGS) entry which is preliminary data.</text>
</comment>
<dbReference type="GO" id="GO:0004601">
    <property type="term" value="F:peroxidase activity"/>
    <property type="evidence" value="ECO:0007669"/>
    <property type="project" value="UniProtKB-KW"/>
</dbReference>
<dbReference type="PROSITE" id="PS50292">
    <property type="entry name" value="PEROXIDASE_3"/>
    <property type="match status" value="1"/>
</dbReference>
<dbReference type="GO" id="GO:0020037">
    <property type="term" value="F:heme binding"/>
    <property type="evidence" value="ECO:0007669"/>
    <property type="project" value="InterPro"/>
</dbReference>
<dbReference type="EMBL" id="BGZK01000506">
    <property type="protein sequence ID" value="GBP47652.1"/>
    <property type="molecule type" value="Genomic_DNA"/>
</dbReference>
<proteinExistence type="predicted"/>